<reference evidence="2" key="2">
    <citation type="submission" date="2015-01" db="EMBL/GenBank/DDBJ databases">
        <title>Evolutionary Origins and Diversification of the Mycorrhizal Mutualists.</title>
        <authorList>
            <consortium name="DOE Joint Genome Institute"/>
            <consortium name="Mycorrhizal Genomics Consortium"/>
            <person name="Kohler A."/>
            <person name="Kuo A."/>
            <person name="Nagy L.G."/>
            <person name="Floudas D."/>
            <person name="Copeland A."/>
            <person name="Barry K.W."/>
            <person name="Cichocki N."/>
            <person name="Veneault-Fourrey C."/>
            <person name="LaButti K."/>
            <person name="Lindquist E.A."/>
            <person name="Lipzen A."/>
            <person name="Lundell T."/>
            <person name="Morin E."/>
            <person name="Murat C."/>
            <person name="Riley R."/>
            <person name="Ohm R."/>
            <person name="Sun H."/>
            <person name="Tunlid A."/>
            <person name="Henrissat B."/>
            <person name="Grigoriev I.V."/>
            <person name="Hibbett D.S."/>
            <person name="Martin F."/>
        </authorList>
    </citation>
    <scope>NUCLEOTIDE SEQUENCE [LARGE SCALE GENOMIC DNA]</scope>
    <source>
        <strain evidence="2">F 1598</strain>
    </source>
</reference>
<protein>
    <submittedName>
        <fullName evidence="1">Uncharacterized protein</fullName>
    </submittedName>
</protein>
<dbReference type="AlphaFoldDB" id="A0A0C3F2U6"/>
<accession>A0A0C3F2U6</accession>
<dbReference type="STRING" id="765440.A0A0C3F2U6"/>
<dbReference type="Proteomes" id="UP000054166">
    <property type="component" value="Unassembled WGS sequence"/>
</dbReference>
<dbReference type="GO" id="GO:0005634">
    <property type="term" value="C:nucleus"/>
    <property type="evidence" value="ECO:0007669"/>
    <property type="project" value="TreeGrafter"/>
</dbReference>
<dbReference type="PANTHER" id="PTHR12197:SF294">
    <property type="entry name" value="POTENTIAL PROTEIN LYSINE METHYLTRANSFERASE SET6"/>
    <property type="match status" value="1"/>
</dbReference>
<dbReference type="HOGENOM" id="CLU_038964_0_0_1"/>
<proteinExistence type="predicted"/>
<keyword evidence="2" id="KW-1185">Reference proteome</keyword>
<dbReference type="OrthoDB" id="1028014at2759"/>
<dbReference type="InterPro" id="IPR050869">
    <property type="entry name" value="H3K4_H4K5_MeTrfase"/>
</dbReference>
<organism evidence="1 2">
    <name type="scientific">Piloderma croceum (strain F 1598)</name>
    <dbReference type="NCBI Taxonomy" id="765440"/>
    <lineage>
        <taxon>Eukaryota</taxon>
        <taxon>Fungi</taxon>
        <taxon>Dikarya</taxon>
        <taxon>Basidiomycota</taxon>
        <taxon>Agaricomycotina</taxon>
        <taxon>Agaricomycetes</taxon>
        <taxon>Agaricomycetidae</taxon>
        <taxon>Atheliales</taxon>
        <taxon>Atheliaceae</taxon>
        <taxon>Piloderma</taxon>
    </lineage>
</organism>
<dbReference type="EMBL" id="KN833064">
    <property type="protein sequence ID" value="KIM74231.1"/>
    <property type="molecule type" value="Genomic_DNA"/>
</dbReference>
<reference evidence="1 2" key="1">
    <citation type="submission" date="2014-04" db="EMBL/GenBank/DDBJ databases">
        <authorList>
            <consortium name="DOE Joint Genome Institute"/>
            <person name="Kuo A."/>
            <person name="Tarkka M."/>
            <person name="Buscot F."/>
            <person name="Kohler A."/>
            <person name="Nagy L.G."/>
            <person name="Floudas D."/>
            <person name="Copeland A."/>
            <person name="Barry K.W."/>
            <person name="Cichocki N."/>
            <person name="Veneault-Fourrey C."/>
            <person name="LaButti K."/>
            <person name="Lindquist E.A."/>
            <person name="Lipzen A."/>
            <person name="Lundell T."/>
            <person name="Morin E."/>
            <person name="Murat C."/>
            <person name="Sun H."/>
            <person name="Tunlid A."/>
            <person name="Henrissat B."/>
            <person name="Grigoriev I.V."/>
            <person name="Hibbett D.S."/>
            <person name="Martin F."/>
            <person name="Nordberg H.P."/>
            <person name="Cantor M.N."/>
            <person name="Hua S.X."/>
        </authorList>
    </citation>
    <scope>NUCLEOTIDE SEQUENCE [LARGE SCALE GENOMIC DNA]</scope>
    <source>
        <strain evidence="1 2">F 1598</strain>
    </source>
</reference>
<evidence type="ECO:0000313" key="2">
    <source>
        <dbReference type="Proteomes" id="UP000054166"/>
    </source>
</evidence>
<dbReference type="InParanoid" id="A0A0C3F2U6"/>
<name>A0A0C3F2U6_PILCF</name>
<gene>
    <name evidence="1" type="ORF">PILCRDRAFT_828388</name>
</gene>
<evidence type="ECO:0000313" key="1">
    <source>
        <dbReference type="EMBL" id="KIM74231.1"/>
    </source>
</evidence>
<dbReference type="InterPro" id="IPR046341">
    <property type="entry name" value="SET_dom_sf"/>
</dbReference>
<dbReference type="SUPFAM" id="SSF82199">
    <property type="entry name" value="SET domain"/>
    <property type="match status" value="1"/>
</dbReference>
<dbReference type="PANTHER" id="PTHR12197">
    <property type="entry name" value="HISTONE-LYSINE N-METHYLTRANSFERASE SMYD"/>
    <property type="match status" value="1"/>
</dbReference>
<sequence length="315" mass="34690">MQSLTTEHLFSSYFTLIQTLSGGRSLFATVPIPANTLIHISHAPCASVVYREFRKVVCAWCFSHKDNGGSGWCVSGTQGNARERFCGEICKDCWMADGLRCGGLREKVDNAIDSAVRKMNKSKTAPMSQPDLGANGQSDIAVEITQTTLDAAWITAGREATLMSQLDGMELEIARFVSSALVQLFAASILQGTISGTPPSILALQENELPHTQQRSYILPTHIRIFQFLRAALSSIPEMRTYVSVDANGKGWVRNILSRDAGNSFGIWEQTEGGDPDEREMFGWGIWSDASFFNHSMAFSWLVPLLSYFSLTAAW</sequence>